<dbReference type="PROSITE" id="PS50294">
    <property type="entry name" value="WD_REPEATS_REGION"/>
    <property type="match status" value="12"/>
</dbReference>
<feature type="repeat" description="WD" evidence="3">
    <location>
        <begin position="701"/>
        <end position="742"/>
    </location>
</feature>
<feature type="repeat" description="WD" evidence="3">
    <location>
        <begin position="341"/>
        <end position="382"/>
    </location>
</feature>
<feature type="repeat" description="WD" evidence="3">
    <location>
        <begin position="512"/>
        <end position="553"/>
    </location>
</feature>
<evidence type="ECO:0000313" key="7">
    <source>
        <dbReference type="Proteomes" id="UP000245168"/>
    </source>
</evidence>
<keyword evidence="4" id="KW-1133">Transmembrane helix</keyword>
<evidence type="ECO:0000259" key="5">
    <source>
        <dbReference type="PROSITE" id="PS50104"/>
    </source>
</evidence>
<dbReference type="PROSITE" id="PS50104">
    <property type="entry name" value="TIR"/>
    <property type="match status" value="1"/>
</dbReference>
<dbReference type="Proteomes" id="UP000245168">
    <property type="component" value="Unassembled WGS sequence"/>
</dbReference>
<dbReference type="InterPro" id="IPR020472">
    <property type="entry name" value="WD40_PAC1"/>
</dbReference>
<proteinExistence type="predicted"/>
<dbReference type="GO" id="GO:0007165">
    <property type="term" value="P:signal transduction"/>
    <property type="evidence" value="ECO:0007669"/>
    <property type="project" value="InterPro"/>
</dbReference>
<dbReference type="Pfam" id="PF12894">
    <property type="entry name" value="ANAPC4_WD40"/>
    <property type="match status" value="1"/>
</dbReference>
<dbReference type="SUPFAM" id="SSF52200">
    <property type="entry name" value="Toll/Interleukin receptor TIR domain"/>
    <property type="match status" value="1"/>
</dbReference>
<dbReference type="PROSITE" id="PS00678">
    <property type="entry name" value="WD_REPEATS_1"/>
    <property type="match status" value="4"/>
</dbReference>
<accession>A0A2U2BUU8</accession>
<gene>
    <name evidence="6" type="ORF">DDZ18_08930</name>
</gene>
<keyword evidence="2" id="KW-0677">Repeat</keyword>
<comment type="caution">
    <text evidence="6">The sequence shown here is derived from an EMBL/GenBank/DDBJ whole genome shotgun (WGS) entry which is preliminary data.</text>
</comment>
<name>A0A2U2BUU8_9PROT</name>
<feature type="transmembrane region" description="Helical" evidence="4">
    <location>
        <begin position="206"/>
        <end position="229"/>
    </location>
</feature>
<dbReference type="OrthoDB" id="235631at2"/>
<dbReference type="PANTHER" id="PTHR19879">
    <property type="entry name" value="TRANSCRIPTION INITIATION FACTOR TFIID"/>
    <property type="match status" value="1"/>
</dbReference>
<dbReference type="InterPro" id="IPR001680">
    <property type="entry name" value="WD40_rpt"/>
</dbReference>
<dbReference type="CDD" id="cd00200">
    <property type="entry name" value="WD40"/>
    <property type="match status" value="2"/>
</dbReference>
<dbReference type="SMART" id="SM00320">
    <property type="entry name" value="WD40"/>
    <property type="match status" value="15"/>
</dbReference>
<dbReference type="PANTHER" id="PTHR19879:SF9">
    <property type="entry name" value="TRANSCRIPTION INITIATION FACTOR TFIID SUBUNIT 5"/>
    <property type="match status" value="1"/>
</dbReference>
<keyword evidence="4" id="KW-0472">Membrane</keyword>
<keyword evidence="4" id="KW-0812">Transmembrane</keyword>
<feature type="repeat" description="WD" evidence="3">
    <location>
        <begin position="660"/>
        <end position="692"/>
    </location>
</feature>
<dbReference type="PROSITE" id="PS50082">
    <property type="entry name" value="WD_REPEATS_2"/>
    <property type="match status" value="13"/>
</dbReference>
<feature type="repeat" description="WD" evidence="3">
    <location>
        <begin position="557"/>
        <end position="598"/>
    </location>
</feature>
<feature type="repeat" description="WD" evidence="3">
    <location>
        <begin position="465"/>
        <end position="506"/>
    </location>
</feature>
<feature type="repeat" description="WD" evidence="3">
    <location>
        <begin position="424"/>
        <end position="465"/>
    </location>
</feature>
<dbReference type="InterPro" id="IPR015943">
    <property type="entry name" value="WD40/YVTN_repeat-like_dom_sf"/>
</dbReference>
<dbReference type="RefSeq" id="WP_109252998.1">
    <property type="nucleotide sequence ID" value="NZ_QEXV01000003.1"/>
</dbReference>
<feature type="repeat" description="WD" evidence="3">
    <location>
        <begin position="868"/>
        <end position="909"/>
    </location>
</feature>
<dbReference type="SUPFAM" id="SSF50978">
    <property type="entry name" value="WD40 repeat-like"/>
    <property type="match status" value="2"/>
</dbReference>
<protein>
    <recommendedName>
        <fullName evidence="5">TIR domain-containing protein</fullName>
    </recommendedName>
</protein>
<evidence type="ECO:0000256" key="4">
    <source>
        <dbReference type="SAM" id="Phobius"/>
    </source>
</evidence>
<feature type="repeat" description="WD" evidence="3">
    <location>
        <begin position="827"/>
        <end position="868"/>
    </location>
</feature>
<dbReference type="Pfam" id="PF13676">
    <property type="entry name" value="TIR_2"/>
    <property type="match status" value="1"/>
</dbReference>
<dbReference type="EMBL" id="QEXV01000003">
    <property type="protein sequence ID" value="PWE17767.1"/>
    <property type="molecule type" value="Genomic_DNA"/>
</dbReference>
<keyword evidence="1 3" id="KW-0853">WD repeat</keyword>
<feature type="repeat" description="WD" evidence="3">
    <location>
        <begin position="743"/>
        <end position="784"/>
    </location>
</feature>
<sequence>MARDPWGQYAYKAFISYNHKDVGWAEWLETELEAFRVPIDLIGAWAPPGPVPSGVSPVFRDRTSLAAGSHLDDGLRETLDASASLIVVCSPNSAKSDYVNEEVAHFKRSGKGHRIFPIIVGGEPFDKKNECFVEALKREIDPSTGELTKTETAPIAADARKEGEGRDEAFVKLVAGLLGVDVGELREKHNVKLEQEKAEAVRRAKIATYASLAALVLMVIAGGIGVGAYQQRQSALARESELVARYVQKSFGRGEEVVAAALLAEVLPTTSGALLSRPETPEAIELAADLLDSRVLTRTLNSHEGPVRMSALSPDGTRIATASADGAARVWDAETGERLALIEHEGEVASVVFSRDGARVLTASADGTARVSDAETGEQIAVFSQEAPLRAAVFDSAGARVATAGEDGTARVWRLSDGEQVVALDHDDAAVVSLAFRSDGRQIVTIAADGAARLWDPVNGRLTATMRHDSPIRTARFSPRGWRLVTASGDGPARVWRTNGGALLDEVRAEADAGLESAAMSAAFSPLSDQLITTSSDNAIRIWDARPGVDIKLGATLRGHSAAVWDAVYSADESVIITAARDDTIRVWDPETEETRGVLRLAALSDARANTHSGDAAEPPAGQIALSADGSRLVTLAGDHRAAVWSLDALSAGARASVALDGHGDRVRRAVFDPLGETLATGSDDKDAAIWDASGERLSVYSGHAAPVRDVAVSPDGAWLATASDDGTAIVWNRETGKLEAMFEGHEGPVLDLAWAPDGAWLATASADRTVRLWDVGSDAPTRVLRDHGGGVRSVAISPDGTQIATGSEDGVARLWSVETGEVVSALRGHAGWIRRVAFSGDGSRLVSASDDTTAVVWELATGRRLQIFRHGERVNWAEFSPARAEVVTASADGAVRLWDVRTGFERSRLAETAGEVFQASFSPDAGRLVIVADDGPPRLLDLPERRVEASVESVRSELASLDVQRTPEALLQELGLNVDAPPPFERYGLLDWRWWFGERSLANRLFAGRAEES</sequence>
<dbReference type="InterPro" id="IPR024977">
    <property type="entry name" value="Apc4-like_WD40_dom"/>
</dbReference>
<feature type="repeat" description="WD" evidence="3">
    <location>
        <begin position="300"/>
        <end position="341"/>
    </location>
</feature>
<evidence type="ECO:0000256" key="2">
    <source>
        <dbReference type="ARBA" id="ARBA00022737"/>
    </source>
</evidence>
<dbReference type="PRINTS" id="PR00320">
    <property type="entry name" value="GPROTEINBRPT"/>
</dbReference>
<dbReference type="Pfam" id="PF00400">
    <property type="entry name" value="WD40"/>
    <property type="match status" value="10"/>
</dbReference>
<feature type="repeat" description="WD" evidence="3">
    <location>
        <begin position="785"/>
        <end position="826"/>
    </location>
</feature>
<dbReference type="Gene3D" id="2.130.10.10">
    <property type="entry name" value="YVTN repeat-like/Quinoprotein amine dehydrogenase"/>
    <property type="match status" value="4"/>
</dbReference>
<evidence type="ECO:0000256" key="3">
    <source>
        <dbReference type="PROSITE-ProRule" id="PRU00221"/>
    </source>
</evidence>
<dbReference type="AlphaFoldDB" id="A0A2U2BUU8"/>
<dbReference type="InterPro" id="IPR035897">
    <property type="entry name" value="Toll_tir_struct_dom_sf"/>
</dbReference>
<dbReference type="InterPro" id="IPR036322">
    <property type="entry name" value="WD40_repeat_dom_sf"/>
</dbReference>
<dbReference type="Gene3D" id="3.40.50.10140">
    <property type="entry name" value="Toll/interleukin-1 receptor homology (TIR) domain"/>
    <property type="match status" value="1"/>
</dbReference>
<organism evidence="6 7">
    <name type="scientific">Marinicauda salina</name>
    <dbReference type="NCBI Taxonomy" id="2135793"/>
    <lineage>
        <taxon>Bacteria</taxon>
        <taxon>Pseudomonadati</taxon>
        <taxon>Pseudomonadota</taxon>
        <taxon>Alphaproteobacteria</taxon>
        <taxon>Maricaulales</taxon>
        <taxon>Maricaulaceae</taxon>
        <taxon>Marinicauda</taxon>
    </lineage>
</organism>
<feature type="domain" description="TIR" evidence="5">
    <location>
        <begin position="9"/>
        <end position="178"/>
    </location>
</feature>
<evidence type="ECO:0000313" key="6">
    <source>
        <dbReference type="EMBL" id="PWE17767.1"/>
    </source>
</evidence>
<keyword evidence="7" id="KW-1185">Reference proteome</keyword>
<reference evidence="7" key="1">
    <citation type="submission" date="2018-05" db="EMBL/GenBank/DDBJ databases">
        <authorList>
            <person name="Liu B.-T."/>
        </authorList>
    </citation>
    <scope>NUCLEOTIDE SEQUENCE [LARGE SCALE GENOMIC DNA]</scope>
    <source>
        <strain evidence="7">WD6-1</strain>
    </source>
</reference>
<feature type="repeat" description="WD" evidence="3">
    <location>
        <begin position="382"/>
        <end position="423"/>
    </location>
</feature>
<dbReference type="InterPro" id="IPR000157">
    <property type="entry name" value="TIR_dom"/>
</dbReference>
<dbReference type="InterPro" id="IPR019775">
    <property type="entry name" value="WD40_repeat_CS"/>
</dbReference>
<evidence type="ECO:0000256" key="1">
    <source>
        <dbReference type="ARBA" id="ARBA00022574"/>
    </source>
</evidence>